<feature type="region of interest" description="Disordered" evidence="1">
    <location>
        <begin position="1"/>
        <end position="66"/>
    </location>
</feature>
<feature type="compositionally biased region" description="Acidic residues" evidence="1">
    <location>
        <begin position="37"/>
        <end position="46"/>
    </location>
</feature>
<dbReference type="Proteomes" id="UP000182658">
    <property type="component" value="Unassembled WGS sequence"/>
</dbReference>
<accession>A0A1J7IZD6</accession>
<evidence type="ECO:0000313" key="3">
    <source>
        <dbReference type="Proteomes" id="UP000182658"/>
    </source>
</evidence>
<dbReference type="OrthoDB" id="10673407at2759"/>
<proteinExistence type="predicted"/>
<dbReference type="EMBL" id="KV875130">
    <property type="protein sequence ID" value="OIW22244.1"/>
    <property type="molecule type" value="Genomic_DNA"/>
</dbReference>
<sequence length="271" mass="30373">MGAPHSRSSGSLGEGNGLASENASPRYSKSSRPPGRDDDDEFEDESVTSSVQASPMRRSLRSASKVRPRHCYASTDRLGCHTTIYLLAEFKPLRQLLTRPSTEYQHPADTNDQAAATFSIGDYELELVSTLKEFKDAHRDYRTGRALKTAWRKLISSYATKPGAFNFPKFALTRLTHEMISDSLAVEFGTEALYNIYGSSKPRQSHHQRLAKLLDVPDPRMLALWFGADPIQTPTLDTIRDLVHRLEAKESANRLEPADFLEEGYPLLIET</sequence>
<feature type="compositionally biased region" description="Polar residues" evidence="1">
    <location>
        <begin position="19"/>
        <end position="31"/>
    </location>
</feature>
<evidence type="ECO:0000256" key="1">
    <source>
        <dbReference type="SAM" id="MobiDB-lite"/>
    </source>
</evidence>
<keyword evidence="3" id="KW-1185">Reference proteome</keyword>
<gene>
    <name evidence="2" type="ORF">CONLIGDRAFT_699820</name>
</gene>
<organism evidence="2 3">
    <name type="scientific">Coniochaeta ligniaria NRRL 30616</name>
    <dbReference type="NCBI Taxonomy" id="1408157"/>
    <lineage>
        <taxon>Eukaryota</taxon>
        <taxon>Fungi</taxon>
        <taxon>Dikarya</taxon>
        <taxon>Ascomycota</taxon>
        <taxon>Pezizomycotina</taxon>
        <taxon>Sordariomycetes</taxon>
        <taxon>Sordariomycetidae</taxon>
        <taxon>Coniochaetales</taxon>
        <taxon>Coniochaetaceae</taxon>
        <taxon>Coniochaeta</taxon>
    </lineage>
</organism>
<dbReference type="AlphaFoldDB" id="A0A1J7IZD6"/>
<dbReference type="STRING" id="1408157.A0A1J7IZD6"/>
<feature type="compositionally biased region" description="Polar residues" evidence="1">
    <location>
        <begin position="1"/>
        <end position="11"/>
    </location>
</feature>
<name>A0A1J7IZD6_9PEZI</name>
<protein>
    <submittedName>
        <fullName evidence="2">Uncharacterized protein</fullName>
    </submittedName>
</protein>
<reference evidence="2 3" key="1">
    <citation type="submission" date="2016-10" db="EMBL/GenBank/DDBJ databases">
        <title>Draft genome sequence of Coniochaeta ligniaria NRRL30616, a lignocellulolytic fungus for bioabatement of inhibitors in plant biomass hydrolysates.</title>
        <authorList>
            <consortium name="DOE Joint Genome Institute"/>
            <person name="Jimenez D.J."/>
            <person name="Hector R.E."/>
            <person name="Riley R."/>
            <person name="Sun H."/>
            <person name="Grigoriev I.V."/>
            <person name="Van Elsas J.D."/>
            <person name="Nichols N.N."/>
        </authorList>
    </citation>
    <scope>NUCLEOTIDE SEQUENCE [LARGE SCALE GENOMIC DNA]</scope>
    <source>
        <strain evidence="2 3">NRRL 30616</strain>
    </source>
</reference>
<evidence type="ECO:0000313" key="2">
    <source>
        <dbReference type="EMBL" id="OIW22244.1"/>
    </source>
</evidence>
<dbReference type="InParanoid" id="A0A1J7IZD6"/>